<dbReference type="NCBIfam" id="TIGR04183">
    <property type="entry name" value="Por_Secre_tail"/>
    <property type="match status" value="1"/>
</dbReference>
<keyword evidence="6" id="KW-1185">Reference proteome</keyword>
<sequence length="1092" mass="122065">MKISDLHIRKAYIQGIVILVISCIAFLQDFSFLFGNDQLQNPNIYLAYNIQEELSDEFPNSIDLLHNTLELKTTNSNDITTPLNKSNNSYINEDVDILKISLANANAQNPTANGTTEFLTIENNEANLNYTASPIATDLSSGITNTSLNTEVYLKRIQRIWTIIPTSTNTPTMTIKIPRASIANDPSLGNFYMLVSNSNVFDSNSDYRILTLDENGDLETNYKFEETAYISFGFSPQISIERSIYFNGYQDYIDIQNQLELNPDGFTISAWIKRDHNDFGEVSILSKRDIGFTKGFDITLNSDNKLRIKWKNESYQTLKSYTPIPFNIWHHVAITYNGSKVSIYIDGVLDNSAIKSAPVATNESFLIGAAGTDRPIQHFRGHIDEVRIWKTDLTEDQLRFIMNQEIANNSGLVFGKALPTSITKNDINTISWSDLAGYYPMSAFTYNNTMDASGNGNNGLLKNIMTVDVETTPLPYKTNLDGDWDDNSTWANGNLQYIPGSTSIVNPNTTIDWNIVKIQHNLLMDNSDLPAINKLNRIILGLSIDANSLKLKGDNDSGTGNGLTITHYLNLNGKLDLEGESQLIQTLKSDLNVTSEGLIERDQQGTANTYTYNYWSSPVTKQNSEVNSFKISDVMKDGTSSSNPLPINFSSSGYNGAPSNPIRIADYWVWKYANELNNNYSSWQHIRRTGTIFPGEGFTMKGPGTGTAEILQNYVFTGKPNNGKINLNLAADNEYLIGNPYPSAIDADKFIRDNGINDSALISGTLYFWKHYGGNSHAVQDYKGGYATYNFAGAVAAATKGNINNSEVLTQKPGRYIPVGQGFFVMGENGGTINFNNGQRVFKKEGSNSLFLRSSTHSNNEENIDGRMKFRIGFNSVNNLHRQLLLTIDESTTPNVDWAYDGKLNENQIDDMFWVIQNEAYIIQASNEAEVSTTYPLGIKTNSNGLNRITIDALENVPNDMDIYVHDIVINTYHNLRTSNYEVYLNAGEHLDRFEITFGVPSEALNIDDEILSSLNIVYANDINKIVLINPNQIEVKSIVLYNMLGQPIFTIKDILRKDHSEYDIKNLSAGAYIIKLHAVNDSVLTRKVIVE</sequence>
<dbReference type="Proteomes" id="UP000607435">
    <property type="component" value="Unassembled WGS sequence"/>
</dbReference>
<evidence type="ECO:0000256" key="2">
    <source>
        <dbReference type="ARBA" id="ARBA00023157"/>
    </source>
</evidence>
<evidence type="ECO:0000313" key="6">
    <source>
        <dbReference type="Proteomes" id="UP000607435"/>
    </source>
</evidence>
<dbReference type="RefSeq" id="WP_186845843.1">
    <property type="nucleotide sequence ID" value="NZ_JACOME010000002.1"/>
</dbReference>
<evidence type="ECO:0000313" key="5">
    <source>
        <dbReference type="EMBL" id="MBC3846734.1"/>
    </source>
</evidence>
<dbReference type="PROSITE" id="PS51257">
    <property type="entry name" value="PROKAR_LIPOPROTEIN"/>
    <property type="match status" value="1"/>
</dbReference>
<comment type="caution">
    <text evidence="5">The sequence shown here is derived from an EMBL/GenBank/DDBJ whole genome shotgun (WGS) entry which is preliminary data.</text>
</comment>
<dbReference type="Pfam" id="PF18962">
    <property type="entry name" value="Por_Secre_tail"/>
    <property type="match status" value="1"/>
</dbReference>
<dbReference type="InterPro" id="IPR026444">
    <property type="entry name" value="Secre_tail"/>
</dbReference>
<dbReference type="PANTHER" id="PTHR42535">
    <property type="entry name" value="OOKINETE PROTEIN, PUTATIVE-RELATED"/>
    <property type="match status" value="1"/>
</dbReference>
<feature type="transmembrane region" description="Helical" evidence="3">
    <location>
        <begin position="12"/>
        <end position="34"/>
    </location>
</feature>
<proteinExistence type="predicted"/>
<evidence type="ECO:0000256" key="3">
    <source>
        <dbReference type="SAM" id="Phobius"/>
    </source>
</evidence>
<dbReference type="SMART" id="SM00560">
    <property type="entry name" value="LamGL"/>
    <property type="match status" value="1"/>
</dbReference>
<keyword evidence="2" id="KW-1015">Disulfide bond</keyword>
<protein>
    <submittedName>
        <fullName evidence="5">T9SS type A sorting domain-containing protein</fullName>
    </submittedName>
</protein>
<dbReference type="PANTHER" id="PTHR42535:SF2">
    <property type="entry name" value="CHROMOSOME UNDETERMINED SCAFFOLD_146, WHOLE GENOME SHOTGUN SEQUENCE"/>
    <property type="match status" value="1"/>
</dbReference>
<dbReference type="InterPro" id="IPR013320">
    <property type="entry name" value="ConA-like_dom_sf"/>
</dbReference>
<evidence type="ECO:0000259" key="4">
    <source>
        <dbReference type="SMART" id="SM00560"/>
    </source>
</evidence>
<reference evidence="5 6" key="1">
    <citation type="submission" date="2020-08" db="EMBL/GenBank/DDBJ databases">
        <title>Winogradskyella ouciana sp. nov., isolated from the hadal seawater of the Mariana Trench.</title>
        <authorList>
            <person name="He X."/>
        </authorList>
    </citation>
    <scope>NUCLEOTIDE SEQUENCE [LARGE SCALE GENOMIC DNA]</scope>
    <source>
        <strain evidence="5 6">KCTC 22026</strain>
    </source>
</reference>
<gene>
    <name evidence="5" type="ORF">H6H04_10120</name>
</gene>
<organism evidence="5 6">
    <name type="scientific">Winogradskyella echinorum</name>
    <dbReference type="NCBI Taxonomy" id="538189"/>
    <lineage>
        <taxon>Bacteria</taxon>
        <taxon>Pseudomonadati</taxon>
        <taxon>Bacteroidota</taxon>
        <taxon>Flavobacteriia</taxon>
        <taxon>Flavobacteriales</taxon>
        <taxon>Flavobacteriaceae</taxon>
        <taxon>Winogradskyella</taxon>
    </lineage>
</organism>
<dbReference type="EMBL" id="JACOME010000002">
    <property type="protein sequence ID" value="MBC3846734.1"/>
    <property type="molecule type" value="Genomic_DNA"/>
</dbReference>
<name>A0ABR6Y254_9FLAO</name>
<dbReference type="Gene3D" id="2.60.120.200">
    <property type="match status" value="1"/>
</dbReference>
<accession>A0ABR6Y254</accession>
<dbReference type="SUPFAM" id="SSF49899">
    <property type="entry name" value="Concanavalin A-like lectins/glucanases"/>
    <property type="match status" value="1"/>
</dbReference>
<keyword evidence="3" id="KW-0472">Membrane</keyword>
<dbReference type="InterPro" id="IPR006558">
    <property type="entry name" value="LamG-like"/>
</dbReference>
<evidence type="ECO:0000256" key="1">
    <source>
        <dbReference type="ARBA" id="ARBA00022729"/>
    </source>
</evidence>
<dbReference type="Pfam" id="PF13385">
    <property type="entry name" value="Laminin_G_3"/>
    <property type="match status" value="1"/>
</dbReference>
<keyword evidence="3" id="KW-0812">Transmembrane</keyword>
<feature type="domain" description="LamG-like jellyroll fold" evidence="4">
    <location>
        <begin position="264"/>
        <end position="396"/>
    </location>
</feature>
<keyword evidence="3" id="KW-1133">Transmembrane helix</keyword>
<keyword evidence="1" id="KW-0732">Signal</keyword>